<name>A0A182J946_ANOAO</name>
<sequence length="124" mass="13232">MAAALGTSPAANARRMLKPSTPEEPVRPATPSEPTPKHDDDDDDDVEEAVAIPTMGTTIECMEEEAVAIHMVFPTVATEEITEVTPDDVAEAVDDVEAGKSDAVLATMLEVSPDLRRSRSSRTL</sequence>
<accession>A0A182J946</accession>
<organism evidence="1">
    <name type="scientific">Anopheles atroparvus</name>
    <name type="common">European mosquito</name>
    <dbReference type="NCBI Taxonomy" id="41427"/>
    <lineage>
        <taxon>Eukaryota</taxon>
        <taxon>Metazoa</taxon>
        <taxon>Ecdysozoa</taxon>
        <taxon>Arthropoda</taxon>
        <taxon>Hexapoda</taxon>
        <taxon>Insecta</taxon>
        <taxon>Pterygota</taxon>
        <taxon>Neoptera</taxon>
        <taxon>Endopterygota</taxon>
        <taxon>Diptera</taxon>
        <taxon>Nematocera</taxon>
        <taxon>Culicoidea</taxon>
        <taxon>Culicidae</taxon>
        <taxon>Anophelinae</taxon>
        <taxon>Anopheles</taxon>
    </lineage>
</organism>
<dbReference type="AlphaFoldDB" id="A0A182J946"/>
<dbReference type="EnsemblMetazoa" id="AATE013714-RA">
    <property type="protein sequence ID" value="AATE013714-PA.1"/>
    <property type="gene ID" value="AATE013714"/>
</dbReference>
<evidence type="ECO:0000313" key="1">
    <source>
        <dbReference type="EnsemblMetazoa" id="AATE013714-PA.1"/>
    </source>
</evidence>
<protein>
    <submittedName>
        <fullName evidence="1">Uncharacterized protein</fullName>
    </submittedName>
</protein>
<dbReference type="VEuPathDB" id="VectorBase:AATE013714"/>
<reference evidence="1" key="1">
    <citation type="submission" date="2022-08" db="UniProtKB">
        <authorList>
            <consortium name="EnsemblMetazoa"/>
        </authorList>
    </citation>
    <scope>IDENTIFICATION</scope>
    <source>
        <strain evidence="1">EBRO</strain>
    </source>
</reference>
<proteinExistence type="predicted"/>
<dbReference type="EMBL" id="AXCP01009584">
    <property type="status" value="NOT_ANNOTATED_CDS"/>
    <property type="molecule type" value="Genomic_DNA"/>
</dbReference>